<dbReference type="GO" id="GO:0045892">
    <property type="term" value="P:negative regulation of DNA-templated transcription"/>
    <property type="evidence" value="ECO:0007669"/>
    <property type="project" value="TreeGrafter"/>
</dbReference>
<dbReference type="InterPro" id="IPR007761">
    <property type="entry name" value="MtlR-like"/>
</dbReference>
<reference evidence="1 2" key="1">
    <citation type="submission" date="2018-11" db="EMBL/GenBank/DDBJ databases">
        <title>Genome squencing of methanotrophic bacteria isolated from alkaline groundwater in Korea.</title>
        <authorList>
            <person name="Nguyen L.N."/>
        </authorList>
    </citation>
    <scope>NUCLEOTIDE SEQUENCE [LARGE SCALE GENOMIC DNA]</scope>
    <source>
        <strain evidence="1 2">GW6</strain>
    </source>
</reference>
<proteinExistence type="predicted"/>
<evidence type="ECO:0000313" key="1">
    <source>
        <dbReference type="EMBL" id="AZG76321.1"/>
    </source>
</evidence>
<dbReference type="Gene3D" id="1.20.120.330">
    <property type="entry name" value="Nucleotidyltransferases domain 2"/>
    <property type="match status" value="1"/>
</dbReference>
<name>A0A3G8M329_9HYPH</name>
<dbReference type="InterPro" id="IPR038026">
    <property type="entry name" value="MtlR-like_sf"/>
</dbReference>
<protein>
    <submittedName>
        <fullName evidence="1">Uncharacterized protein</fullName>
    </submittedName>
</protein>
<dbReference type="SUPFAM" id="SSF158668">
    <property type="entry name" value="MtlR-like"/>
    <property type="match status" value="1"/>
</dbReference>
<dbReference type="RefSeq" id="WP_124738138.1">
    <property type="nucleotide sequence ID" value="NZ_CP034086.1"/>
</dbReference>
<dbReference type="PANTHER" id="PTHR37941:SF1">
    <property type="entry name" value="FUMARASE E-RELATED"/>
    <property type="match status" value="1"/>
</dbReference>
<dbReference type="EMBL" id="CP034086">
    <property type="protein sequence ID" value="AZG76321.1"/>
    <property type="molecule type" value="Genomic_DNA"/>
</dbReference>
<dbReference type="PANTHER" id="PTHR37941">
    <property type="entry name" value="FUMARASE E-RELATED"/>
    <property type="match status" value="1"/>
</dbReference>
<evidence type="ECO:0000313" key="2">
    <source>
        <dbReference type="Proteomes" id="UP000273982"/>
    </source>
</evidence>
<accession>A0A3G8M329</accession>
<dbReference type="Proteomes" id="UP000273982">
    <property type="component" value="Chromosome"/>
</dbReference>
<dbReference type="KEGG" id="mros:EHO51_06030"/>
<dbReference type="AlphaFoldDB" id="A0A3G8M329"/>
<gene>
    <name evidence="1" type="ORF">EHO51_06030</name>
</gene>
<organism evidence="1 2">
    <name type="scientific">Methylocystis rosea</name>
    <dbReference type="NCBI Taxonomy" id="173366"/>
    <lineage>
        <taxon>Bacteria</taxon>
        <taxon>Pseudomonadati</taxon>
        <taxon>Pseudomonadota</taxon>
        <taxon>Alphaproteobacteria</taxon>
        <taxon>Hyphomicrobiales</taxon>
        <taxon>Methylocystaceae</taxon>
        <taxon>Methylocystis</taxon>
    </lineage>
</organism>
<sequence length="202" mass="22869">MPKTPKYIEKLHQLIRSEPTPQQIENIENELYLSSSDRAAAIMWSSFLEVGLERLLACMLRNDLSPDDRKNVFGFGGALNSFSSKIVMAYALKLIGPQTRFDFDQIKFLRNVFAHSWTSISFETPEVSAVCDQLKMPDTPQTYVPQAYLSKLPESQRAAASDINHPKTRFITTCHTIAYRMLIANRGVRPGDSVFPDDEPLP</sequence>